<protein>
    <submittedName>
        <fullName evidence="2">DgyrCDS14637</fullName>
    </submittedName>
</protein>
<evidence type="ECO:0000313" key="2">
    <source>
        <dbReference type="EMBL" id="CAD5126533.1"/>
    </source>
</evidence>
<name>A0A7I8WEA3_9ANNE</name>
<dbReference type="EMBL" id="CAJFCJ010000058">
    <property type="protein sequence ID" value="CAD5126533.1"/>
    <property type="molecule type" value="Genomic_DNA"/>
</dbReference>
<reference evidence="2 3" key="1">
    <citation type="submission" date="2020-08" db="EMBL/GenBank/DDBJ databases">
        <authorList>
            <person name="Hejnol A."/>
        </authorList>
    </citation>
    <scope>NUCLEOTIDE SEQUENCE [LARGE SCALE GENOMIC DNA]</scope>
</reference>
<accession>A0A7I8WEA3</accession>
<organism evidence="2 3">
    <name type="scientific">Dimorphilus gyrociliatus</name>
    <dbReference type="NCBI Taxonomy" id="2664684"/>
    <lineage>
        <taxon>Eukaryota</taxon>
        <taxon>Metazoa</taxon>
        <taxon>Spiralia</taxon>
        <taxon>Lophotrochozoa</taxon>
        <taxon>Annelida</taxon>
        <taxon>Polychaeta</taxon>
        <taxon>Polychaeta incertae sedis</taxon>
        <taxon>Dinophilidae</taxon>
        <taxon>Dimorphilus</taxon>
    </lineage>
</organism>
<sequence>MERYKTMFHYTFSTFILILLETADFGRMSTIKTSTKLKNVASTVNGATCEVSSTFPTASFTFHCQNALQPKSVNILDWSPRCTGAPCYDSWILVKFSKPYNIIEIGITQRNIPAKYYISSVEITIGEKTPVYKIKNYENYLLLEVGSGINCTSLKFKPTLFALSLLNSGYNSIIAYAFDKDSTDDDDNDENLVNIASLELGATCQQSSNRINHECSSALDTNFQFGWTANCGGHTTCLNEYIIITFSEPARPLHYCYINRLEMNNYVKKLRIEWTTSGFVDTLENLPSGYLSNCFNYEHEPTIEYSVKVILKEFYGSNSIGFTFFKVFAKRIYNIYDIQFVHDVVYHLPIHFQPIFNIFKLRVQGQNSGNSSDCSSLIISMKNDKTKQFSVKLDTISNNVEKSSIEIFEPEFRIVEFSNSTSLISCELWTDFWLKIAPCEITFGLGKIYDLNKLVSVKAKVSMNIHEILFKNGVADIINQVQMIDIDQNINFQYDGYYENPGNMVDNCKRIKSPATSFDYKIFNGTELFTNNSKLVLILKEDGEFTGKNVNIFISYSTKEYEDEMINLCDLENFNPQNSFLYFYFQCKNLNNHVTDVVKIHILLDIYLESRDVYFCKLFFI</sequence>
<evidence type="ECO:0000313" key="3">
    <source>
        <dbReference type="Proteomes" id="UP000549394"/>
    </source>
</evidence>
<evidence type="ECO:0000256" key="1">
    <source>
        <dbReference type="SAM" id="SignalP"/>
    </source>
</evidence>
<dbReference type="AlphaFoldDB" id="A0A7I8WEA3"/>
<keyword evidence="1" id="KW-0732">Signal</keyword>
<gene>
    <name evidence="2" type="ORF">DGYR_LOCUS13772</name>
</gene>
<feature type="signal peptide" evidence="1">
    <location>
        <begin position="1"/>
        <end position="28"/>
    </location>
</feature>
<feature type="chain" id="PRO_5029755353" evidence="1">
    <location>
        <begin position="29"/>
        <end position="621"/>
    </location>
</feature>
<comment type="caution">
    <text evidence="2">The sequence shown here is derived from an EMBL/GenBank/DDBJ whole genome shotgun (WGS) entry which is preliminary data.</text>
</comment>
<dbReference type="Proteomes" id="UP000549394">
    <property type="component" value="Unassembled WGS sequence"/>
</dbReference>
<keyword evidence="3" id="KW-1185">Reference proteome</keyword>
<proteinExistence type="predicted"/>